<reference evidence="3" key="1">
    <citation type="submission" date="2021-03" db="EMBL/GenBank/DDBJ databases">
        <authorList>
            <person name="Wang G."/>
        </authorList>
    </citation>
    <scope>NUCLEOTIDE SEQUENCE</scope>
    <source>
        <strain evidence="3">KCTC 12899</strain>
    </source>
</reference>
<evidence type="ECO:0000313" key="3">
    <source>
        <dbReference type="EMBL" id="MBO1321001.1"/>
    </source>
</evidence>
<keyword evidence="2" id="KW-1133">Transmembrane helix</keyword>
<dbReference type="Proteomes" id="UP000664417">
    <property type="component" value="Unassembled WGS sequence"/>
</dbReference>
<protein>
    <submittedName>
        <fullName evidence="3">Uncharacterized protein</fullName>
    </submittedName>
</protein>
<name>A0A8J7Q9A9_9BACT</name>
<feature type="transmembrane region" description="Helical" evidence="2">
    <location>
        <begin position="14"/>
        <end position="38"/>
    </location>
</feature>
<keyword evidence="2" id="KW-0812">Transmembrane</keyword>
<organism evidence="3 4">
    <name type="scientific">Acanthopleuribacter pedis</name>
    <dbReference type="NCBI Taxonomy" id="442870"/>
    <lineage>
        <taxon>Bacteria</taxon>
        <taxon>Pseudomonadati</taxon>
        <taxon>Acidobacteriota</taxon>
        <taxon>Holophagae</taxon>
        <taxon>Acanthopleuribacterales</taxon>
        <taxon>Acanthopleuribacteraceae</taxon>
        <taxon>Acanthopleuribacter</taxon>
    </lineage>
</organism>
<comment type="caution">
    <text evidence="3">The sequence shown here is derived from an EMBL/GenBank/DDBJ whole genome shotgun (WGS) entry which is preliminary data.</text>
</comment>
<keyword evidence="4" id="KW-1185">Reference proteome</keyword>
<evidence type="ECO:0000256" key="2">
    <source>
        <dbReference type="SAM" id="Phobius"/>
    </source>
</evidence>
<feature type="region of interest" description="Disordered" evidence="1">
    <location>
        <begin position="48"/>
        <end position="71"/>
    </location>
</feature>
<evidence type="ECO:0000256" key="1">
    <source>
        <dbReference type="SAM" id="MobiDB-lite"/>
    </source>
</evidence>
<dbReference type="EMBL" id="JAFREP010000021">
    <property type="protein sequence ID" value="MBO1321001.1"/>
    <property type="molecule type" value="Genomic_DNA"/>
</dbReference>
<sequence>MKWNLAKDLLTRPWWGGLGVLLGTLVGLLSLGVTLYIYMNPYEVPPSEIKPPVSRDGSSQNRPSLSVKAKKPLGQKPWLETTGDAGTPLPNEAGCEVISLNAGTPKVFEDLSVILHFNPERNSGAFTYPLVAVCQKTGVSRTVPLLGVGDDVSIELGNMQLKGSVFSYDPQAIKLCLLRK</sequence>
<keyword evidence="2" id="KW-0472">Membrane</keyword>
<gene>
    <name evidence="3" type="ORF">J3U88_21160</name>
</gene>
<dbReference type="AlphaFoldDB" id="A0A8J7Q9A9"/>
<evidence type="ECO:0000313" key="4">
    <source>
        <dbReference type="Proteomes" id="UP000664417"/>
    </source>
</evidence>
<dbReference type="RefSeq" id="WP_207860976.1">
    <property type="nucleotide sequence ID" value="NZ_JAFREP010000021.1"/>
</dbReference>
<accession>A0A8J7Q9A9</accession>
<proteinExistence type="predicted"/>